<dbReference type="Proteomes" id="UP000028027">
    <property type="component" value="Unassembled WGS sequence"/>
</dbReference>
<dbReference type="EMBL" id="JNVL01000002">
    <property type="protein sequence ID" value="KER06991.1"/>
    <property type="molecule type" value="Genomic_DNA"/>
</dbReference>
<dbReference type="PANTHER" id="PTHR43000">
    <property type="entry name" value="DTDP-D-GLUCOSE 4,6-DEHYDRATASE-RELATED"/>
    <property type="match status" value="1"/>
</dbReference>
<dbReference type="InterPro" id="IPR001509">
    <property type="entry name" value="Epimerase_deHydtase"/>
</dbReference>
<evidence type="ECO:0000313" key="4">
    <source>
        <dbReference type="Proteomes" id="UP000028027"/>
    </source>
</evidence>
<dbReference type="Gene3D" id="3.40.50.720">
    <property type="entry name" value="NAD(P)-binding Rossmann-like Domain"/>
    <property type="match status" value="1"/>
</dbReference>
<protein>
    <submittedName>
        <fullName evidence="3">dTDP-glucose 46-dehydratase protein</fullName>
        <ecNumber evidence="3">5.1.3.2</ecNumber>
    </submittedName>
</protein>
<dbReference type="SUPFAM" id="SSF51735">
    <property type="entry name" value="NAD(P)-binding Rossmann-fold domains"/>
    <property type="match status" value="1"/>
</dbReference>
<proteinExistence type="inferred from homology"/>
<organism evidence="3 4">
    <name type="scientific">Marine Group I thaumarchaeote SCGC AAA799-E16</name>
    <dbReference type="NCBI Taxonomy" id="1502292"/>
    <lineage>
        <taxon>Archaea</taxon>
        <taxon>Nitrososphaerota</taxon>
        <taxon>Marine Group I</taxon>
    </lineage>
</organism>
<comment type="similarity">
    <text evidence="1">Belongs to the NAD(P)-dependent epimerase/dehydratase family.</text>
</comment>
<dbReference type="Pfam" id="PF01370">
    <property type="entry name" value="Epimerase"/>
    <property type="match status" value="1"/>
</dbReference>
<comment type="caution">
    <text evidence="3">The sequence shown here is derived from an EMBL/GenBank/DDBJ whole genome shotgun (WGS) entry which is preliminary data.</text>
</comment>
<evidence type="ECO:0000313" key="3">
    <source>
        <dbReference type="EMBL" id="KER06991.1"/>
    </source>
</evidence>
<keyword evidence="3" id="KW-0413">Isomerase</keyword>
<accession>A0A081S7T8</accession>
<name>A0A081S7T8_9ARCH</name>
<dbReference type="GO" id="GO:0003978">
    <property type="term" value="F:UDP-glucose 4-epimerase activity"/>
    <property type="evidence" value="ECO:0007669"/>
    <property type="project" value="UniProtKB-EC"/>
</dbReference>
<dbReference type="EC" id="5.1.3.2" evidence="3"/>
<keyword evidence="4" id="KW-1185">Reference proteome</keyword>
<dbReference type="AlphaFoldDB" id="A0A081S7T8"/>
<sequence>MQLRNRNIMITGGSGFVGSYLVESLISQNKICIVDNEYRGSNFDYLKKKNSKLVKKNLSFERIDIVDKEKLSNVFTKFEPEIIFHLAGIAGVKTVLNDPLKVINVNLIGSYNLAEISAKSKSVKKIIYSSTSEVYGPTAYQLNEDSFTTQGTAYDPRWSYATSKLFAEHIFVAIQRQFGIPVAIGRLFNVYGPRQIGSGAIHEFIKNSISKKPLTIYDDGSQIRAWCYVDDCLNGLLLIAEKGNGIYNIGNPHEALTSIALAKLVIDVTKSKSKIQFKKLNSSDVRVRVPNIEKLTKLGFTPKIDLREGLIHTAKWYKTNTPSKILFLDNNKR</sequence>
<evidence type="ECO:0000259" key="2">
    <source>
        <dbReference type="Pfam" id="PF01370"/>
    </source>
</evidence>
<evidence type="ECO:0000256" key="1">
    <source>
        <dbReference type="ARBA" id="ARBA00007637"/>
    </source>
</evidence>
<gene>
    <name evidence="3" type="primary">rffG</name>
    <name evidence="3" type="ORF">AAA799E16_00141</name>
</gene>
<dbReference type="PATRIC" id="fig|1502292.3.peg.119"/>
<dbReference type="InterPro" id="IPR036291">
    <property type="entry name" value="NAD(P)-bd_dom_sf"/>
</dbReference>
<feature type="domain" description="NAD-dependent epimerase/dehydratase" evidence="2">
    <location>
        <begin position="8"/>
        <end position="250"/>
    </location>
</feature>
<reference evidence="3 4" key="1">
    <citation type="submission" date="2014-06" db="EMBL/GenBank/DDBJ databases">
        <authorList>
            <person name="Ngugi D.K."/>
            <person name="Blom J."/>
            <person name="Alam I."/>
            <person name="Rashid M."/>
            <person name="Ba Alawi W."/>
            <person name="Zhang G."/>
            <person name="Hikmawan T."/>
            <person name="Guan Y."/>
            <person name="Antunes A."/>
            <person name="Siam R."/>
            <person name="Eldorry H."/>
            <person name="Bajic V."/>
            <person name="Stingl U."/>
        </authorList>
    </citation>
    <scope>NUCLEOTIDE SEQUENCE [LARGE SCALE GENOMIC DNA]</scope>
    <source>
        <strain evidence="3">SCGC AAA799-E16</strain>
    </source>
</reference>